<evidence type="ECO:0000256" key="8">
    <source>
        <dbReference type="ARBA" id="ARBA00015933"/>
    </source>
</evidence>
<reference evidence="15" key="1">
    <citation type="submission" date="2025-08" db="UniProtKB">
        <authorList>
            <consortium name="RefSeq"/>
        </authorList>
    </citation>
    <scope>IDENTIFICATION</scope>
</reference>
<dbReference type="SMART" id="SM00471">
    <property type="entry name" value="HDc"/>
    <property type="match status" value="1"/>
</dbReference>
<comment type="cofactor">
    <cofactor evidence="2">
        <name>Mn(2+)</name>
        <dbReference type="ChEBI" id="CHEBI:29035"/>
    </cofactor>
</comment>
<comment type="similarity">
    <text evidence="5">Belongs to the HDDC2 family.</text>
</comment>
<dbReference type="InterPro" id="IPR003607">
    <property type="entry name" value="HD/PDEase_dom"/>
</dbReference>
<dbReference type="Proteomes" id="UP000694888">
    <property type="component" value="Unplaced"/>
</dbReference>
<evidence type="ECO:0000313" key="14">
    <source>
        <dbReference type="Proteomes" id="UP000694888"/>
    </source>
</evidence>
<evidence type="ECO:0000256" key="1">
    <source>
        <dbReference type="ARBA" id="ARBA00001638"/>
    </source>
</evidence>
<dbReference type="InterPro" id="IPR006674">
    <property type="entry name" value="HD_domain"/>
</dbReference>
<evidence type="ECO:0000259" key="13">
    <source>
        <dbReference type="PROSITE" id="PS51831"/>
    </source>
</evidence>
<dbReference type="RefSeq" id="XP_005103320.1">
    <property type="nucleotide sequence ID" value="XM_005103263.3"/>
</dbReference>
<keyword evidence="14" id="KW-1185">Reference proteome</keyword>
<proteinExistence type="inferred from homology"/>
<dbReference type="SUPFAM" id="SSF109604">
    <property type="entry name" value="HD-domain/PDEase-like"/>
    <property type="match status" value="1"/>
</dbReference>
<keyword evidence="10" id="KW-0378">Hydrolase</keyword>
<dbReference type="EC" id="3.1.3.89" evidence="7"/>
<comment type="catalytic activity">
    <reaction evidence="1">
        <text>a 2'-deoxyribonucleoside 5'-phosphate + H2O = a 2'-deoxyribonucleoside + phosphate</text>
        <dbReference type="Rhea" id="RHEA:36167"/>
        <dbReference type="ChEBI" id="CHEBI:15377"/>
        <dbReference type="ChEBI" id="CHEBI:18274"/>
        <dbReference type="ChEBI" id="CHEBI:43474"/>
        <dbReference type="ChEBI" id="CHEBI:65317"/>
        <dbReference type="EC" id="3.1.3.89"/>
    </reaction>
</comment>
<comment type="cofactor">
    <cofactor evidence="3">
        <name>Co(2+)</name>
        <dbReference type="ChEBI" id="CHEBI:48828"/>
    </cofactor>
</comment>
<evidence type="ECO:0000256" key="10">
    <source>
        <dbReference type="ARBA" id="ARBA00022801"/>
    </source>
</evidence>
<protein>
    <recommendedName>
        <fullName evidence="8">5'-deoxynucleotidase HDDC2</fullName>
        <ecNumber evidence="7">3.1.3.89</ecNumber>
    </recommendedName>
    <alternativeName>
        <fullName evidence="11">HD domain-containing protein 2</fullName>
    </alternativeName>
</protein>
<evidence type="ECO:0000256" key="2">
    <source>
        <dbReference type="ARBA" id="ARBA00001936"/>
    </source>
</evidence>
<dbReference type="PANTHER" id="PTHR11845">
    <property type="entry name" value="5'-DEOXYNUCLEOTIDASE HDDC2"/>
    <property type="match status" value="1"/>
</dbReference>
<evidence type="ECO:0000256" key="7">
    <source>
        <dbReference type="ARBA" id="ARBA00012964"/>
    </source>
</evidence>
<evidence type="ECO:0000256" key="5">
    <source>
        <dbReference type="ARBA" id="ARBA00009999"/>
    </source>
</evidence>
<name>A0ABM0JWP9_APLCA</name>
<dbReference type="Gene3D" id="1.10.3210.10">
    <property type="entry name" value="Hypothetical protein af1432"/>
    <property type="match status" value="1"/>
</dbReference>
<dbReference type="PROSITE" id="PS51831">
    <property type="entry name" value="HD"/>
    <property type="match status" value="1"/>
</dbReference>
<feature type="compositionally biased region" description="Basic and acidic residues" evidence="12">
    <location>
        <begin position="188"/>
        <end position="198"/>
    </location>
</feature>
<evidence type="ECO:0000256" key="6">
    <source>
        <dbReference type="ARBA" id="ARBA00011738"/>
    </source>
</evidence>
<evidence type="ECO:0000313" key="15">
    <source>
        <dbReference type="RefSeq" id="XP_005103320.1"/>
    </source>
</evidence>
<sequence>MASNIVKFREYMKLIGQLKQVERTGWVRNGVKDPESVAEHMYRMAMMSFALPSDSGLDKDKCIKIALVHDMAESVVGDLTPWCGVSKEEKSRREEEATSRITSLIPGEGGKEMYNLWLEYEHQKSPEAKFVKDMDKLEMLFQAYEYEEMHKKPGHLQEFFDHTRETFKFTTEFAENWCKELVSQRSQSLEDSKDKSTTESDSVVPEAKKRKKEELEAENV</sequence>
<evidence type="ECO:0000256" key="3">
    <source>
        <dbReference type="ARBA" id="ARBA00001941"/>
    </source>
</evidence>
<comment type="function">
    <text evidence="4">Catalyzes the dephosphorylation of the nucleoside 5'-monophosphates deoxyadenosine monophosphate (dAMP), deoxycytidine monophosphate (dCMP), deoxyguanosine monophosphate (dGMP) and deoxythymidine monophosphate (dTMP).</text>
</comment>
<evidence type="ECO:0000256" key="9">
    <source>
        <dbReference type="ARBA" id="ARBA00022723"/>
    </source>
</evidence>
<keyword evidence="9" id="KW-0479">Metal-binding</keyword>
<evidence type="ECO:0000256" key="4">
    <source>
        <dbReference type="ARBA" id="ARBA00004074"/>
    </source>
</evidence>
<dbReference type="PANTHER" id="PTHR11845:SF13">
    <property type="entry name" value="5'-DEOXYNUCLEOTIDASE HDDC2"/>
    <property type="match status" value="1"/>
</dbReference>
<evidence type="ECO:0000256" key="11">
    <source>
        <dbReference type="ARBA" id="ARBA00032735"/>
    </source>
</evidence>
<evidence type="ECO:0000256" key="12">
    <source>
        <dbReference type="SAM" id="MobiDB-lite"/>
    </source>
</evidence>
<dbReference type="GeneID" id="101848370"/>
<dbReference type="Pfam" id="PF13023">
    <property type="entry name" value="HD_3"/>
    <property type="match status" value="1"/>
</dbReference>
<organism evidence="14 15">
    <name type="scientific">Aplysia californica</name>
    <name type="common">California sea hare</name>
    <dbReference type="NCBI Taxonomy" id="6500"/>
    <lineage>
        <taxon>Eukaryota</taxon>
        <taxon>Metazoa</taxon>
        <taxon>Spiralia</taxon>
        <taxon>Lophotrochozoa</taxon>
        <taxon>Mollusca</taxon>
        <taxon>Gastropoda</taxon>
        <taxon>Heterobranchia</taxon>
        <taxon>Euthyneura</taxon>
        <taxon>Tectipleura</taxon>
        <taxon>Aplysiida</taxon>
        <taxon>Aplysioidea</taxon>
        <taxon>Aplysiidae</taxon>
        <taxon>Aplysia</taxon>
    </lineage>
</organism>
<accession>A0ABM0JWP9</accession>
<feature type="domain" description="HD" evidence="13">
    <location>
        <begin position="37"/>
        <end position="140"/>
    </location>
</feature>
<comment type="subunit">
    <text evidence="6">Homodimer.</text>
</comment>
<dbReference type="InterPro" id="IPR039356">
    <property type="entry name" value="YfbR/HDDC2"/>
</dbReference>
<gene>
    <name evidence="15" type="primary">LOC101848370</name>
</gene>
<feature type="region of interest" description="Disordered" evidence="12">
    <location>
        <begin position="186"/>
        <end position="220"/>
    </location>
</feature>